<protein>
    <submittedName>
        <fullName evidence="1">Malto-oligosyltrehalose synthase</fullName>
    </submittedName>
</protein>
<dbReference type="PANTHER" id="PTHR10357">
    <property type="entry name" value="ALPHA-AMYLASE FAMILY MEMBER"/>
    <property type="match status" value="1"/>
</dbReference>
<dbReference type="Gene3D" id="3.30.1590.10">
    <property type="entry name" value="Maltooligosyl trehalose synthase, domain 2"/>
    <property type="match status" value="1"/>
</dbReference>
<dbReference type="NCBIfam" id="TIGR02401">
    <property type="entry name" value="trehalose_TreY"/>
    <property type="match status" value="1"/>
</dbReference>
<dbReference type="GO" id="GO:0030980">
    <property type="term" value="P:alpha-glucan catabolic process"/>
    <property type="evidence" value="ECO:0007669"/>
    <property type="project" value="TreeGrafter"/>
</dbReference>
<gene>
    <name evidence="1" type="primary">treY</name>
    <name evidence="1" type="ORF">GII30_14095</name>
</gene>
<dbReference type="PANTHER" id="PTHR10357:SF216">
    <property type="entry name" value="MALTOOLIGOSYL TREHALOSE SYNTHASE-RELATED"/>
    <property type="match status" value="1"/>
</dbReference>
<evidence type="ECO:0000313" key="1">
    <source>
        <dbReference type="EMBL" id="QHN40130.1"/>
    </source>
</evidence>
<dbReference type="GO" id="GO:0047470">
    <property type="term" value="F:(1,4)-alpha-D-glucan 1-alpha-D-glucosylmutase activity"/>
    <property type="evidence" value="ECO:0007669"/>
    <property type="project" value="TreeGrafter"/>
</dbReference>
<dbReference type="EMBL" id="CP045810">
    <property type="protein sequence ID" value="QHN40130.1"/>
    <property type="molecule type" value="Genomic_DNA"/>
</dbReference>
<dbReference type="SMART" id="SM00642">
    <property type="entry name" value="Aamy"/>
    <property type="match status" value="1"/>
</dbReference>
<reference evidence="1" key="1">
    <citation type="journal article" date="2021" name="Nat. Microbiol.">
        <title>Cocultivation of an ultrasmall environmental parasitic bacterium with lytic ability against bacteria associated with wastewater foams.</title>
        <authorList>
            <person name="Batinovic S."/>
            <person name="Rose J.J.A."/>
            <person name="Ratcliffe J."/>
            <person name="Seviour R.J."/>
            <person name="Petrovski S."/>
        </authorList>
    </citation>
    <scope>NUCLEOTIDE SEQUENCE</scope>
    <source>
        <strain evidence="1">CON44</strain>
    </source>
</reference>
<dbReference type="RefSeq" id="WP_005186765.1">
    <property type="nucleotide sequence ID" value="NZ_CP045804.1"/>
</dbReference>
<dbReference type="Gene3D" id="3.20.20.80">
    <property type="entry name" value="Glycosidases"/>
    <property type="match status" value="1"/>
</dbReference>
<dbReference type="GO" id="GO:0005992">
    <property type="term" value="P:trehalose biosynthetic process"/>
    <property type="evidence" value="ECO:0007669"/>
    <property type="project" value="TreeGrafter"/>
</dbReference>
<dbReference type="InterPro" id="IPR017853">
    <property type="entry name" value="GH"/>
</dbReference>
<dbReference type="InterPro" id="IPR012767">
    <property type="entry name" value="Trehalose_TreY"/>
</dbReference>
<dbReference type="Gene3D" id="1.10.150.200">
    <property type="entry name" value="Maltooligosyl trehalose synthase, domain 3"/>
    <property type="match status" value="1"/>
</dbReference>
<dbReference type="AlphaFoldDB" id="A0A857LPD7"/>
<dbReference type="InterPro" id="IPR013797">
    <property type="entry name" value="Maltooligo_trehalose_synth_4"/>
</dbReference>
<name>A0A857LPD7_9ACTN</name>
<dbReference type="CDD" id="cd11336">
    <property type="entry name" value="AmyAc_MTSase"/>
    <property type="match status" value="1"/>
</dbReference>
<dbReference type="Gene3D" id="1.10.10.470">
    <property type="entry name" value="Maltooligosyl trehalose synthase, domain 4"/>
    <property type="match status" value="1"/>
</dbReference>
<dbReference type="Pfam" id="PF00128">
    <property type="entry name" value="Alpha-amylase"/>
    <property type="match status" value="1"/>
</dbReference>
<dbReference type="SUPFAM" id="SSF51445">
    <property type="entry name" value="(Trans)glycosidases"/>
    <property type="match status" value="1"/>
</dbReference>
<sequence length="781" mass="83955">MVAPAAGGSYLGGPPVATYRVQLTPDFGFDDLIAVLPHIAELGVSHLYLSPIGTAMPGSTHGYDWVPPPQVAEVLGGIEGLTRLRGAATALGLGIIVDIVPNHTGVADTMANPWFADLLAKGSGSEFADFFDVDFSVDNGADGKIALPVLGADADPADFTLDAGGTVLRYFDHAFPVAEGTGDGTPAQVHERQHYRLVPWNSGIVGYRRFFTVNELAGLRQEDPRVFTATHEWIARLLMADLIDGVRVDHPDGLWDPQDYLRELRELLGEDRLIYIEKVLAPDEPLEPTLPVDGTTGYEQLRIIDAVFTPSAGVVELAEIHDRVVGNPGDSGWITEAEHSRKLLTLTEMFPAEHRRLVRAIASSLPEGRSLPDTEIAEATAQLIAGLGVYRADYPSLRQRLLYAADRVLADRPHLADALAAIAELTALPGRVSSRLAQTCGAVTAKSVEDSIFYRTARLLSAQEVGGDPANPSLSPNEFHTANIARARDWPAALTATSTHDTKRSEDVRARIAMIAQVPGRWSMLVREVWRNAPPPEPLTGYFLLQNIVGVWPVDDAGSPAPALDAELRSRLRDYACKAAREGGIGTSWMTVDEGFETGLSIWINTVTTGPVAGTISAFVGLIAPGWIQESLSRKVIAALGPGVPDIYQGTQWWDDSLVDPDNRRPVDYSRPADQKTELMRLALSVRGRHPAAFGPGGTYLPLPTDGPAASHVIAFARGCGDTSDVVVVTARCTHRLDPSDTTVRLPEGTWTDAAGSGTFTGTALLSDLRAHSPVAILERT</sequence>
<dbReference type="InterPro" id="IPR006047">
    <property type="entry name" value="GH13_cat_dom"/>
</dbReference>
<proteinExistence type="predicted"/>
<organism evidence="1">
    <name type="scientific">Gordonia amarae</name>
    <dbReference type="NCBI Taxonomy" id="36821"/>
    <lineage>
        <taxon>Bacteria</taxon>
        <taxon>Bacillati</taxon>
        <taxon>Actinomycetota</taxon>
        <taxon>Actinomycetes</taxon>
        <taxon>Mycobacteriales</taxon>
        <taxon>Gordoniaceae</taxon>
        <taxon>Gordonia</taxon>
    </lineage>
</organism>
<accession>A0A857LPD7</accession>